<feature type="compositionally biased region" description="Gly residues" evidence="2">
    <location>
        <begin position="441"/>
        <end position="450"/>
    </location>
</feature>
<evidence type="ECO:0000256" key="2">
    <source>
        <dbReference type="SAM" id="MobiDB-lite"/>
    </source>
</evidence>
<feature type="compositionally biased region" description="Low complexity" evidence="2">
    <location>
        <begin position="451"/>
        <end position="460"/>
    </location>
</feature>
<dbReference type="Proteomes" id="UP001165083">
    <property type="component" value="Unassembled WGS sequence"/>
</dbReference>
<dbReference type="OrthoDB" id="6344460at2759"/>
<feature type="region of interest" description="Disordered" evidence="2">
    <location>
        <begin position="511"/>
        <end position="530"/>
    </location>
</feature>
<dbReference type="Gene3D" id="2.30.29.30">
    <property type="entry name" value="Pleckstrin-homology domain (PH domain)/Phosphotyrosine-binding domain (PTB)"/>
    <property type="match status" value="1"/>
</dbReference>
<name>A0A9W6XCV9_9STRA</name>
<protein>
    <submittedName>
        <fullName evidence="3">Unnamed protein product</fullName>
    </submittedName>
</protein>
<evidence type="ECO:0000256" key="1">
    <source>
        <dbReference type="SAM" id="Coils"/>
    </source>
</evidence>
<feature type="region of interest" description="Disordered" evidence="2">
    <location>
        <begin position="582"/>
        <end position="625"/>
    </location>
</feature>
<feature type="region of interest" description="Disordered" evidence="2">
    <location>
        <begin position="1817"/>
        <end position="1838"/>
    </location>
</feature>
<feature type="region of interest" description="Disordered" evidence="2">
    <location>
        <begin position="201"/>
        <end position="223"/>
    </location>
</feature>
<comment type="caution">
    <text evidence="3">The sequence shown here is derived from an EMBL/GenBank/DDBJ whole genome shotgun (WGS) entry which is preliminary data.</text>
</comment>
<dbReference type="PANTHER" id="PTHR21715">
    <property type="entry name" value="RH04127P"/>
    <property type="match status" value="1"/>
</dbReference>
<keyword evidence="4" id="KW-1185">Reference proteome</keyword>
<feature type="region of interest" description="Disordered" evidence="2">
    <location>
        <begin position="1958"/>
        <end position="1990"/>
    </location>
</feature>
<feature type="compositionally biased region" description="Basic and acidic residues" evidence="2">
    <location>
        <begin position="582"/>
        <end position="609"/>
    </location>
</feature>
<sequence length="2157" mass="245980">MNGELDKALPLLHQRLVIHEKFGPGEAEQAETYQLRSLQVLYDSAEPEDIESEDIPWEVYKRLKQQRGPSTAANSITLLKGNMRKSVMDVVYKSSGALSSTEESGRLDKGETLKDKSLAPKADTITSDDVDRRRVLRSHSETTIKAARGLHSSGNASGRLPDFQADAAFIDEDPLDTDIDPLAQSRITLPSTQSLRAFRQRRDTPGSDNAPLHPTDSESSLRLSSAVPIARAIRDFPTLQQRVESLKRRILAGYPDVNADVARLTADVDRIQARELREVGTTMVNLVREMNRLSVRTDLTQQQLPVLEGMLEKKSASIFRGWEKRWFKVDSKTFILSYHFSKDDYARGFTPRGGFAVSRISNILVQRHARGNHFHFDVVTDEKKKKVKEDVAELLGRKSGGKKKKGSLAKAEPLGGPSLGKANALEKKPLPGLSGRLGSLGPTGLGGGGLKPVAGLGPLKSESKELSGPGLDSINEDSKSDELAKPLSRTPLGTVLGKKPLLSSPSVMAVETQSNADAASSDFEEKRERLTHSHAEKLREIQEAHDKEVEILRKKLKVQIDDMQDAEEMKLKHLKREFDKKKNEMENQFDKEENTLQRSRKEQLKRLETETENALNHKKQDLDREFNSEVEQLRLKHEMKQREIQEGFQQEADKLTEKMKSLFGEKKDAVQLATELKAEVKRLQNHQNNLEENMDVIRSEKANLDREKNAVEKDLNEARSDIEKLRRQLSEANRSEASPSAPIDCTKSSNWEDQVTYLKGECAQAQTEIADLKRDVDARIHAEKQKDSEITNFRHQEAALKQEIAALQQKVAALEVESNELQSKCIQLQNEHDAGQDKAVSIGEDKGQLEGILKQLAAAQAETSSTKSELNDLQDQHAVIQTTNAQIKEQLMKESNERKVLREQLDLKTEETQHLRGEVEKNQLQLQTLEKELERESQARREQASTCDDLRKSIHDLQEVNRKVTAELDQLGSDRCHRMKVHQDEDSERQLRLTDLEKEVGRLHDQQNTLKQELSTIREEKEILRQAKSSAEIECNYAQREVERLQQQLSEVSQLDTPAVASLKCTQCSGLENRILLLEGESAKAQAEIKEVQRLKQEGEIQAAAERENLNAAIVSLQREREEAVKSLEEQESLQKQESAVLQKNLSILEREVTELNAKCDLLPNERDVADQGALATSSSVLIAQQQLKALEQQLAAAQTEADNTKLELTKLQNQHTTLLVTHAQIKDELAKESNDKKAIREQLDTKIKEAAQSIAGTTEKHQQQILVLKQKLENDSRARRDLEEACDALRKEAHTLEQANRKTNAELSQLESDKRHLESEKMMLTLRLDEINVSRKRDEKSVVSVEEALTEKKLEAEQLRANLKVAEVDNGHLAARMKVLTQDFEQLQAKVHHLETENENERRALTKERDAALQRQRSLTFELENAQRQSRTLATDTSELQAQLGKSKTNEQAATSKAEQAAQKMRELEQQKERDDFAMKMKLQQAAVENENTIHAKERAEMQLQAREKELNVARDEITRRESEIDSLQSRIKSLLSDKEEVQAALLNANMVNVASASANRESTKSMSASTDVMLVKLQLADANRNELELHLADISSQLESSTRRCASLEARCRDQSVEIESLHVEVASLRSASQKMHMSALESLALVERLEYEHKKRTMKNDFLTQLRDFQEREEQAFVRHKARLRAQYERRLEELVAELEKMRQQRMEQEEALSVQMVQQFRQERDVKRTEARRQVREELKQYEQELHERKTRDIEILSKVIEKEEEELGARLREVRQVAREEVLAKQCKPQEAKNEESCDQLATVFPAQALNRSSTRKVKSGSMDGGDDDDYEQLSGKRLKASNQLQHSNSYGDHDHRLRKTMKTYQKWKQRLQEEKNLLANARNLVANQREGLTKQAHQLKASKIDWKRSSRSFEGNPIQQEVKRMLDENMANWSEGMKKLRNQEAWIKQREQKLSKMKRTGSESVSDEEGNEPHTNWSDYSSQPEIASTLEKLQRLEEELASDVGNFSDEFSRHDDMRLRDSELYPVYQVPHSYTLPHELAYRYPLTFSSGQFAPRKLTYSTGTGPDMKWVRSKRAAFGLRANRTEQVYQQKLSRWAKGREKVQHAATTHATWLSGLCEELKEYGAKYTRVEGEIDSTSGETQLIQDEHED</sequence>
<feature type="compositionally biased region" description="Low complexity" evidence="2">
    <location>
        <begin position="430"/>
        <end position="440"/>
    </location>
</feature>
<feature type="region of interest" description="Disordered" evidence="2">
    <location>
        <begin position="398"/>
        <end position="506"/>
    </location>
</feature>
<evidence type="ECO:0000313" key="3">
    <source>
        <dbReference type="EMBL" id="GMF35952.1"/>
    </source>
</evidence>
<dbReference type="InterPro" id="IPR011993">
    <property type="entry name" value="PH-like_dom_sf"/>
</dbReference>
<accession>A0A9W6XCV9</accession>
<reference evidence="3" key="1">
    <citation type="submission" date="2023-04" db="EMBL/GenBank/DDBJ databases">
        <title>Phytophthora lilii NBRC 32176.</title>
        <authorList>
            <person name="Ichikawa N."/>
            <person name="Sato H."/>
            <person name="Tonouchi N."/>
        </authorList>
    </citation>
    <scope>NUCLEOTIDE SEQUENCE</scope>
    <source>
        <strain evidence="3">NBRC 32176</strain>
    </source>
</reference>
<dbReference type="EMBL" id="BSXW01001337">
    <property type="protein sequence ID" value="GMF35952.1"/>
    <property type="molecule type" value="Genomic_DNA"/>
</dbReference>
<dbReference type="PANTHER" id="PTHR21715:SF0">
    <property type="entry name" value="RH04127P"/>
    <property type="match status" value="1"/>
</dbReference>
<feature type="coiled-coil region" evidence="1">
    <location>
        <begin position="1863"/>
        <end position="1897"/>
    </location>
</feature>
<dbReference type="InterPro" id="IPR053233">
    <property type="entry name" value="ABRA-related"/>
</dbReference>
<keyword evidence="1" id="KW-0175">Coiled coil</keyword>
<proteinExistence type="predicted"/>
<feature type="coiled-coil region" evidence="1">
    <location>
        <begin position="1681"/>
        <end position="1785"/>
    </location>
</feature>
<organism evidence="3 4">
    <name type="scientific">Phytophthora lilii</name>
    <dbReference type="NCBI Taxonomy" id="2077276"/>
    <lineage>
        <taxon>Eukaryota</taxon>
        <taxon>Sar</taxon>
        <taxon>Stramenopiles</taxon>
        <taxon>Oomycota</taxon>
        <taxon>Peronosporomycetes</taxon>
        <taxon>Peronosporales</taxon>
        <taxon>Peronosporaceae</taxon>
        <taxon>Phytophthora</taxon>
    </lineage>
</organism>
<dbReference type="SUPFAM" id="SSF50729">
    <property type="entry name" value="PH domain-like"/>
    <property type="match status" value="1"/>
</dbReference>
<feature type="region of interest" description="Disordered" evidence="2">
    <location>
        <begin position="1425"/>
        <end position="1463"/>
    </location>
</feature>
<feature type="compositionally biased region" description="Polar residues" evidence="2">
    <location>
        <begin position="1427"/>
        <end position="1459"/>
    </location>
</feature>
<feature type="compositionally biased region" description="Polar residues" evidence="2">
    <location>
        <begin position="1979"/>
        <end position="1990"/>
    </location>
</feature>
<feature type="region of interest" description="Disordered" evidence="2">
    <location>
        <begin position="728"/>
        <end position="747"/>
    </location>
</feature>
<gene>
    <name evidence="3" type="ORF">Plil01_001524400</name>
</gene>
<evidence type="ECO:0000313" key="4">
    <source>
        <dbReference type="Proteomes" id="UP001165083"/>
    </source>
</evidence>